<dbReference type="PIRSF" id="PIRSF026166">
    <property type="entry name" value="UCP026166"/>
    <property type="match status" value="1"/>
</dbReference>
<proteinExistence type="predicted"/>
<feature type="transmembrane region" description="Helical" evidence="1">
    <location>
        <begin position="303"/>
        <end position="325"/>
    </location>
</feature>
<feature type="transmembrane region" description="Helical" evidence="1">
    <location>
        <begin position="141"/>
        <end position="163"/>
    </location>
</feature>
<feature type="transmembrane region" description="Helical" evidence="1">
    <location>
        <begin position="79"/>
        <end position="99"/>
    </location>
</feature>
<dbReference type="EMBL" id="FOZZ01000001">
    <property type="protein sequence ID" value="SFS35197.1"/>
    <property type="molecule type" value="Genomic_DNA"/>
</dbReference>
<dbReference type="InterPro" id="IPR016833">
    <property type="entry name" value="Put_Na-Bile_cotransptr"/>
</dbReference>
<dbReference type="Proteomes" id="UP000198785">
    <property type="component" value="Unassembled WGS sequence"/>
</dbReference>
<feature type="transmembrane region" description="Helical" evidence="1">
    <location>
        <begin position="46"/>
        <end position="67"/>
    </location>
</feature>
<dbReference type="STRING" id="683125.SAMN05660206_101281"/>
<dbReference type="GO" id="GO:0005886">
    <property type="term" value="C:plasma membrane"/>
    <property type="evidence" value="ECO:0007669"/>
    <property type="project" value="TreeGrafter"/>
</dbReference>
<evidence type="ECO:0000313" key="3">
    <source>
        <dbReference type="Proteomes" id="UP000198785"/>
    </source>
</evidence>
<dbReference type="PANTHER" id="PTHR18640:SF5">
    <property type="entry name" value="SODIUM_BILE ACID COTRANSPORTER 7"/>
    <property type="match status" value="1"/>
</dbReference>
<feature type="transmembrane region" description="Helical" evidence="1">
    <location>
        <begin position="175"/>
        <end position="193"/>
    </location>
</feature>
<dbReference type="InterPro" id="IPR038770">
    <property type="entry name" value="Na+/solute_symporter_sf"/>
</dbReference>
<keyword evidence="1" id="KW-0472">Membrane</keyword>
<keyword evidence="1" id="KW-0812">Transmembrane</keyword>
<protein>
    <submittedName>
        <fullName evidence="2">Solute carrier family 10 (Sodium/bile acid cotransporter), member 7</fullName>
    </submittedName>
</protein>
<feature type="transmembrane region" description="Helical" evidence="1">
    <location>
        <begin position="111"/>
        <end position="134"/>
    </location>
</feature>
<organism evidence="2 3">
    <name type="scientific">Sphingobacterium wenxiniae</name>
    <dbReference type="NCBI Taxonomy" id="683125"/>
    <lineage>
        <taxon>Bacteria</taxon>
        <taxon>Pseudomonadati</taxon>
        <taxon>Bacteroidota</taxon>
        <taxon>Sphingobacteriia</taxon>
        <taxon>Sphingobacteriales</taxon>
        <taxon>Sphingobacteriaceae</taxon>
        <taxon>Sphingobacterium</taxon>
    </lineage>
</organism>
<dbReference type="Gene3D" id="1.20.1530.20">
    <property type="match status" value="1"/>
</dbReference>
<accession>A0A1I6P4T1</accession>
<dbReference type="Pfam" id="PF13593">
    <property type="entry name" value="SBF_like"/>
    <property type="match status" value="1"/>
</dbReference>
<keyword evidence="3" id="KW-1185">Reference proteome</keyword>
<feature type="transmembrane region" description="Helical" evidence="1">
    <location>
        <begin position="214"/>
        <end position="233"/>
    </location>
</feature>
<keyword evidence="1" id="KW-1133">Transmembrane helix</keyword>
<feature type="transmembrane region" description="Helical" evidence="1">
    <location>
        <begin position="15"/>
        <end position="34"/>
    </location>
</feature>
<sequence length="332" mass="37708">MGIFYLWGMSFSKKVNFDGFIVALLLVIGVAYVFPQLAQWRDGEVLGWVTTVGVSLIFFFYGLKLSFKQIKEGLGNWRLHLLVQFATFGLFPQLVLPFYPLVENAVQHDFWLSFFFLAALPSTVSSSVVMVSIARGNIPAAIFNASISGLLGVLITPLWMQFFLEFEEINVWGDVYWGLIKEIIIPVILGLLLQPYWGKWATRYSKQLSQFDKSIILLIVYASFAESFVGGVFDKISQNYLLALFAGVVVLFFLVYGLIYVLVKYVFRFNREDRITALFCGSKKSLTHGSVFGKFLFANSTSAGLFFLPLMIFHAFQILVVTIIAQRYHRES</sequence>
<reference evidence="2 3" key="1">
    <citation type="submission" date="2016-10" db="EMBL/GenBank/DDBJ databases">
        <authorList>
            <person name="de Groot N.N."/>
        </authorList>
    </citation>
    <scope>NUCLEOTIDE SEQUENCE [LARGE SCALE GENOMIC DNA]</scope>
    <source>
        <strain evidence="2 3">DSM 22789</strain>
    </source>
</reference>
<dbReference type="AlphaFoldDB" id="A0A1I6P4T1"/>
<feature type="transmembrane region" description="Helical" evidence="1">
    <location>
        <begin position="239"/>
        <end position="263"/>
    </location>
</feature>
<gene>
    <name evidence="2" type="ORF">SAMN05660206_101281</name>
</gene>
<evidence type="ECO:0000313" key="2">
    <source>
        <dbReference type="EMBL" id="SFS35197.1"/>
    </source>
</evidence>
<dbReference type="PANTHER" id="PTHR18640">
    <property type="entry name" value="SOLUTE CARRIER FAMILY 10 MEMBER 7"/>
    <property type="match status" value="1"/>
</dbReference>
<evidence type="ECO:0000256" key="1">
    <source>
        <dbReference type="SAM" id="Phobius"/>
    </source>
</evidence>
<name>A0A1I6P4T1_9SPHI</name>